<dbReference type="PANTHER" id="PTHR13377:SF3">
    <property type="entry name" value="TRANSMEMBRANE PROTEIN 115"/>
    <property type="match status" value="1"/>
</dbReference>
<keyword evidence="3 5" id="KW-1133">Transmembrane helix</keyword>
<feature type="transmembrane region" description="Helical" evidence="5">
    <location>
        <begin position="22"/>
        <end position="43"/>
    </location>
</feature>
<dbReference type="OrthoDB" id="73612at2759"/>
<dbReference type="GO" id="GO:0006890">
    <property type="term" value="P:retrograde vesicle-mediated transport, Golgi to endoplasmic reticulum"/>
    <property type="evidence" value="ECO:0007669"/>
    <property type="project" value="InterPro"/>
</dbReference>
<dbReference type="InterPro" id="IPR013861">
    <property type="entry name" value="TMEM115/Pdh1/Rbl19"/>
</dbReference>
<evidence type="ECO:0000313" key="6">
    <source>
        <dbReference type="EMBL" id="QLL32987.1"/>
    </source>
</evidence>
<dbReference type="Proteomes" id="UP000515788">
    <property type="component" value="Chromosome 4"/>
</dbReference>
<evidence type="ECO:0000256" key="4">
    <source>
        <dbReference type="ARBA" id="ARBA00023136"/>
    </source>
</evidence>
<evidence type="ECO:0008006" key="8">
    <source>
        <dbReference type="Google" id="ProtNLM"/>
    </source>
</evidence>
<feature type="transmembrane region" description="Helical" evidence="5">
    <location>
        <begin position="122"/>
        <end position="144"/>
    </location>
</feature>
<proteinExistence type="predicted"/>
<dbReference type="GO" id="GO:0016020">
    <property type="term" value="C:membrane"/>
    <property type="evidence" value="ECO:0007669"/>
    <property type="project" value="UniProtKB-SubCell"/>
</dbReference>
<comment type="subcellular location">
    <subcellularLocation>
        <location evidence="1">Membrane</location>
        <topology evidence="1">Multi-pass membrane protein</topology>
    </subcellularLocation>
</comment>
<dbReference type="Pfam" id="PF08551">
    <property type="entry name" value="DUF1751"/>
    <property type="match status" value="1"/>
</dbReference>
<dbReference type="PANTHER" id="PTHR13377">
    <property type="entry name" value="PLACENTAL PROTEIN 6"/>
    <property type="match status" value="1"/>
</dbReference>
<dbReference type="GO" id="GO:0005794">
    <property type="term" value="C:Golgi apparatus"/>
    <property type="evidence" value="ECO:0007669"/>
    <property type="project" value="TreeGrafter"/>
</dbReference>
<evidence type="ECO:0000313" key="7">
    <source>
        <dbReference type="Proteomes" id="UP000515788"/>
    </source>
</evidence>
<organism evidence="6 7">
    <name type="scientific">Torulaspora globosa</name>
    <dbReference type="NCBI Taxonomy" id="48254"/>
    <lineage>
        <taxon>Eukaryota</taxon>
        <taxon>Fungi</taxon>
        <taxon>Dikarya</taxon>
        <taxon>Ascomycota</taxon>
        <taxon>Saccharomycotina</taxon>
        <taxon>Saccharomycetes</taxon>
        <taxon>Saccharomycetales</taxon>
        <taxon>Saccharomycetaceae</taxon>
        <taxon>Torulaspora</taxon>
    </lineage>
</organism>
<keyword evidence="2 5" id="KW-0812">Transmembrane</keyword>
<reference evidence="6 7" key="1">
    <citation type="submission" date="2020-06" db="EMBL/GenBank/DDBJ databases">
        <title>The yeast mating-type switching endonuclease HO is a domesticated member of an unorthodox homing genetic element family.</title>
        <authorList>
            <person name="Coughlan A.Y."/>
            <person name="Lombardi L."/>
            <person name="Braun-Galleani S."/>
            <person name="Martos A.R."/>
            <person name="Galeote V."/>
            <person name="Bigey F."/>
            <person name="Dequin S."/>
            <person name="Byrne K.P."/>
            <person name="Wolfe K.H."/>
        </authorList>
    </citation>
    <scope>NUCLEOTIDE SEQUENCE [LARGE SCALE GENOMIC DNA]</scope>
    <source>
        <strain evidence="6 7">CBS764</strain>
    </source>
</reference>
<keyword evidence="7" id="KW-1185">Reference proteome</keyword>
<dbReference type="AlphaFoldDB" id="A0A7G3ZHK1"/>
<dbReference type="GeneID" id="59326154"/>
<feature type="transmembrane region" description="Helical" evidence="5">
    <location>
        <begin position="217"/>
        <end position="234"/>
    </location>
</feature>
<accession>A0A7G3ZHK1</accession>
<sequence length="330" mass="37730">MQYSCRYLEISTPNSLLQFNKIPPAAAFLTLSYMVCTIVLFVLRRFEYSKLVSSGSDVAFDSVYSPIMQMVPSEILNHPYSIVLSNLVDVNVWKISINTINLVVGGSFIERDWNSSAEILKFTLLIGSVTNVIVVAVTLLSSLLIPGVKIDVPLDGNYTVLIGFPIVYKQLFPETTIIRLKNLGFLSKNFRFKLLPIFIMSTLTVGQLVFFHHFAQLLSIWITFFSCWIYLRFFQVLTSTQNSDYMVGDASDTFQLIYLFPDITKPLLRPIFDWIYNICSNKLRIIRPFESGDIDKSNSVAEQRGAKKIVNPVEERRKQLALQMLQERMV</sequence>
<dbReference type="RefSeq" id="XP_037139661.1">
    <property type="nucleotide sequence ID" value="XM_037283765.1"/>
</dbReference>
<gene>
    <name evidence="6" type="ORF">HG536_0D05090</name>
</gene>
<dbReference type="EMBL" id="CP059249">
    <property type="protein sequence ID" value="QLL32987.1"/>
    <property type="molecule type" value="Genomic_DNA"/>
</dbReference>
<evidence type="ECO:0000256" key="1">
    <source>
        <dbReference type="ARBA" id="ARBA00004141"/>
    </source>
</evidence>
<dbReference type="SMART" id="SM01160">
    <property type="entry name" value="DUF1751"/>
    <property type="match status" value="1"/>
</dbReference>
<evidence type="ECO:0000256" key="2">
    <source>
        <dbReference type="ARBA" id="ARBA00022692"/>
    </source>
</evidence>
<name>A0A7G3ZHK1_9SACH</name>
<evidence type="ECO:0000256" key="5">
    <source>
        <dbReference type="SAM" id="Phobius"/>
    </source>
</evidence>
<keyword evidence="4 5" id="KW-0472">Membrane</keyword>
<dbReference type="KEGG" id="tgb:HG536_0D05090"/>
<evidence type="ECO:0000256" key="3">
    <source>
        <dbReference type="ARBA" id="ARBA00022989"/>
    </source>
</evidence>
<protein>
    <recommendedName>
        <fullName evidence="8">Peptidase S54 rhomboid domain-containing protein</fullName>
    </recommendedName>
</protein>